<evidence type="ECO:0000256" key="5">
    <source>
        <dbReference type="ARBA" id="ARBA00022884"/>
    </source>
</evidence>
<dbReference type="InterPro" id="IPR039753">
    <property type="entry name" value="RG7MT1"/>
</dbReference>
<dbReference type="PANTHER" id="PTHR12189">
    <property type="entry name" value="MRNA GUANINE-7- METHYLTRANSFERASE"/>
    <property type="match status" value="1"/>
</dbReference>
<evidence type="ECO:0000256" key="3">
    <source>
        <dbReference type="ARBA" id="ARBA00022679"/>
    </source>
</evidence>
<protein>
    <recommendedName>
        <fullName evidence="1">mRNA (guanine-N(7))-methyltransferase</fullName>
        <ecNumber evidence="1">2.1.1.56</ecNumber>
    </recommendedName>
</protein>
<dbReference type="SUPFAM" id="SSF53335">
    <property type="entry name" value="S-adenosyl-L-methionine-dependent methyltransferases"/>
    <property type="match status" value="1"/>
</dbReference>
<dbReference type="Gene3D" id="3.40.50.150">
    <property type="entry name" value="Vaccinia Virus protein VP39"/>
    <property type="match status" value="1"/>
</dbReference>
<dbReference type="CDD" id="cd15457">
    <property type="entry name" value="NADAR"/>
    <property type="match status" value="1"/>
</dbReference>
<keyword evidence="5" id="KW-0694">RNA-binding</keyword>
<keyword evidence="4" id="KW-0949">S-adenosyl-L-methionine</keyword>
<feature type="domain" description="MRNA cap 0 methyltransferase" evidence="6">
    <location>
        <begin position="631"/>
        <end position="911"/>
    </location>
</feature>
<proteinExistence type="predicted"/>
<dbReference type="Gene3D" id="1.10.357.40">
    <property type="entry name" value="YbiA-like"/>
    <property type="match status" value="1"/>
</dbReference>
<dbReference type="GO" id="GO:0003723">
    <property type="term" value="F:RNA binding"/>
    <property type="evidence" value="ECO:0007669"/>
    <property type="project" value="UniProtKB-KW"/>
</dbReference>
<dbReference type="PANTHER" id="PTHR12189:SF2">
    <property type="entry name" value="MRNA CAP GUANINE-N7 METHYLTRANSFERASE"/>
    <property type="match status" value="1"/>
</dbReference>
<evidence type="ECO:0000313" key="7">
    <source>
        <dbReference type="EMBL" id="QHU04631.1"/>
    </source>
</evidence>
<dbReference type="SUPFAM" id="SSF56091">
    <property type="entry name" value="DNA ligase/mRNA capping enzyme, catalytic domain"/>
    <property type="match status" value="1"/>
</dbReference>
<dbReference type="Pfam" id="PF03291">
    <property type="entry name" value="mRNA_G-N7_MeTrfase"/>
    <property type="match status" value="1"/>
</dbReference>
<dbReference type="Pfam" id="PF03919">
    <property type="entry name" value="mRNA_cap_C"/>
    <property type="match status" value="1"/>
</dbReference>
<dbReference type="EC" id="2.1.1.56" evidence="1"/>
<dbReference type="InterPro" id="IPR012816">
    <property type="entry name" value="NADAR"/>
</dbReference>
<sequence length="1138" mass="129058">METQRSAVTALANYVSRDPQAELECKVLPNQIKTKGVADRIAGVISSVSTGSATDEHRAVFSYPDNVRVVVTQSANIYKVCSTGSFRGTKLLVERKTRYFEGRGSESDLVDLPDLGIRFTLRREEELRRDFTGAPMDPTAHVRIIHRRSWTTLDGLLRFDFSLVKSRTRGMRSLHEVMRAQPAYELELEVLDRKAPTNAIVDSLFRHVTLVLEAFQGTPFLLTKSDVENYRMGFQRLGFNFINPVTMDRRHMSKVCPNSILEGYTVTTKADGDRCFLVVASDKRVIRVTPNKDISWTGLTSTKDIHVGDVLDGEYLTDMNLFCIFDVYAFRGKNTTRLPLMLTDEDLTITSRLGCAREFVKDLGTDFVTAPSQKPLRIETKVFFAGDGPVMEQAINTLLDTKFGYPTDGLVFTPKSTPVAPMQDRRGKTWLRVYKWKPADQNSIDFLLRYKPGESYDTVLKSHVFKGTLYVSRNRGSDILYPRETLTGEYTPPVMPPDLKRIAETRDRAPSPFQPSVPRKPDANIISLKLEKGVPVDKMGNPIRDNTIVECAYDTETGHWTVLRTRDDKTYQYRELGEPQFGNDIAVAESIWTNIHVPITEDMIRHPASQAVDDLAEDDLYYRDNLDARDRILKDVYSFHNRVKEQLYQACVKPGDTLLELAVGRAGDMLKWKRSKPKLVVGFDISEANLTSSRQGAYVRYLRDSEKPSCDKLPPMLLAVGDMTKPLYESDDRYTRILAGTDPAPTAYLQQFRGVKEFDDISCQFAIHYACVSEEAFRAFTENLKVHGKKRFFGTCMDGAAVYALLLGKKNHIFRADGQVFGEFTKDYPDGDAWRPEFGQTLRVYLESFEKPVQEALVPFERVVELLKEAGYELESTQLFQEYYSQQTAITLTQEQQAFSFLHRTFIFNKVETPAPPSPPEEEESIEVPTVKDAEAAAAPKLKKKVIKVKVPVEEAEAEKPVFFFMGDEKLAEYRFLSNMYVAPFEIDGITFPTVEHYFQWSKAKLFKDEAAATKMLTPPKGKQFTEAKSAKAIGKKVKDFVGAEWNGLAPGRGFKDEVMRKALRAKFTHPKNTEMLEKLLATKDRTLAEANARDSYWGIGTSADTKPAQEGKWKGQNWMGKMLMELRTELRGEKAEA</sequence>
<dbReference type="Pfam" id="PF08719">
    <property type="entry name" value="NADAR"/>
    <property type="match status" value="1"/>
</dbReference>
<organism evidence="7">
    <name type="scientific">viral metagenome</name>
    <dbReference type="NCBI Taxonomy" id="1070528"/>
    <lineage>
        <taxon>unclassified sequences</taxon>
        <taxon>metagenomes</taxon>
        <taxon>organismal metagenomes</taxon>
    </lineage>
</organism>
<dbReference type="EMBL" id="MN740402">
    <property type="protein sequence ID" value="QHU04631.1"/>
    <property type="molecule type" value="Genomic_DNA"/>
</dbReference>
<accession>A0A6C0JI04</accession>
<dbReference type="SUPFAM" id="SSF143990">
    <property type="entry name" value="YbiA-like"/>
    <property type="match status" value="1"/>
</dbReference>
<dbReference type="AlphaFoldDB" id="A0A6C0JI04"/>
<evidence type="ECO:0000256" key="2">
    <source>
        <dbReference type="ARBA" id="ARBA00022603"/>
    </source>
</evidence>
<dbReference type="PROSITE" id="PS51562">
    <property type="entry name" value="RNA_CAP0_MT"/>
    <property type="match status" value="1"/>
</dbReference>
<dbReference type="InterPro" id="IPR012340">
    <property type="entry name" value="NA-bd_OB-fold"/>
</dbReference>
<dbReference type="GO" id="GO:0004482">
    <property type="term" value="F:mRNA 5'-cap (guanine-N7-)-methyltransferase activity"/>
    <property type="evidence" value="ECO:0007669"/>
    <property type="project" value="UniProtKB-EC"/>
</dbReference>
<dbReference type="InterPro" id="IPR013846">
    <property type="entry name" value="mRNA_cap_enzyme_C"/>
</dbReference>
<dbReference type="InterPro" id="IPR029063">
    <property type="entry name" value="SAM-dependent_MTases_sf"/>
</dbReference>
<reference evidence="7" key="1">
    <citation type="journal article" date="2020" name="Nature">
        <title>Giant virus diversity and host interactions through global metagenomics.</title>
        <authorList>
            <person name="Schulz F."/>
            <person name="Roux S."/>
            <person name="Paez-Espino D."/>
            <person name="Jungbluth S."/>
            <person name="Walsh D.A."/>
            <person name="Denef V.J."/>
            <person name="McMahon K.D."/>
            <person name="Konstantinidis K.T."/>
            <person name="Eloe-Fadrosh E.A."/>
            <person name="Kyrpides N.C."/>
            <person name="Woyke T."/>
        </authorList>
    </citation>
    <scope>NUCLEOTIDE SEQUENCE</scope>
    <source>
        <strain evidence="7">GVMAG-M-3300027708-51</strain>
    </source>
</reference>
<dbReference type="InterPro" id="IPR004971">
    <property type="entry name" value="mRNA_G-N7_MeTrfase_dom"/>
</dbReference>
<keyword evidence="2" id="KW-0489">Methyltransferase</keyword>
<evidence type="ECO:0000259" key="6">
    <source>
        <dbReference type="PROSITE" id="PS51562"/>
    </source>
</evidence>
<dbReference type="Gene3D" id="2.40.50.140">
    <property type="entry name" value="Nucleic acid-binding proteins"/>
    <property type="match status" value="1"/>
</dbReference>
<evidence type="ECO:0000256" key="4">
    <source>
        <dbReference type="ARBA" id="ARBA00022691"/>
    </source>
</evidence>
<keyword evidence="3" id="KW-0808">Transferase</keyword>
<dbReference type="SUPFAM" id="SSF50249">
    <property type="entry name" value="Nucleic acid-binding proteins"/>
    <property type="match status" value="1"/>
</dbReference>
<dbReference type="Gene3D" id="3.30.470.30">
    <property type="entry name" value="DNA ligase/mRNA capping enzyme"/>
    <property type="match status" value="1"/>
</dbReference>
<dbReference type="GO" id="GO:0005634">
    <property type="term" value="C:nucleus"/>
    <property type="evidence" value="ECO:0007669"/>
    <property type="project" value="TreeGrafter"/>
</dbReference>
<dbReference type="InterPro" id="IPR037238">
    <property type="entry name" value="YbiA-like_sf"/>
</dbReference>
<name>A0A6C0JI04_9ZZZZ</name>
<dbReference type="NCBIfam" id="TIGR02464">
    <property type="entry name" value="ribofla_fusion"/>
    <property type="match status" value="1"/>
</dbReference>
<evidence type="ECO:0000256" key="1">
    <source>
        <dbReference type="ARBA" id="ARBA00011926"/>
    </source>
</evidence>